<protein>
    <submittedName>
        <fullName evidence="1">Uncharacterized protein</fullName>
    </submittedName>
</protein>
<organism evidence="1 2">
    <name type="scientific">Methylobacterium oryzae</name>
    <dbReference type="NCBI Taxonomy" id="334852"/>
    <lineage>
        <taxon>Bacteria</taxon>
        <taxon>Pseudomonadati</taxon>
        <taxon>Pseudomonadota</taxon>
        <taxon>Alphaproteobacteria</taxon>
        <taxon>Hyphomicrobiales</taxon>
        <taxon>Methylobacteriaceae</taxon>
        <taxon>Methylobacterium</taxon>
    </lineage>
</organism>
<comment type="caution">
    <text evidence="1">The sequence shown here is derived from an EMBL/GenBank/DDBJ whole genome shotgun (WGS) entry which is preliminary data.</text>
</comment>
<accession>A0ABU7TKF4</accession>
<dbReference type="RefSeq" id="WP_331301195.1">
    <property type="nucleotide sequence ID" value="NZ_MLCA01000001.1"/>
</dbReference>
<reference evidence="1 2" key="1">
    <citation type="journal article" date="2012" name="Genet. Mol. Biol.">
        <title>Analysis of 16S rRNA and mxaF genes revealing insights into Methylobacterium niche-specific plant association.</title>
        <authorList>
            <person name="Dourado M.N."/>
            <person name="Andreote F.D."/>
            <person name="Dini-Andreote F."/>
            <person name="Conti R."/>
            <person name="Araujo J.M."/>
            <person name="Araujo W.L."/>
        </authorList>
    </citation>
    <scope>NUCLEOTIDE SEQUENCE [LARGE SCALE GENOMIC DNA]</scope>
    <source>
        <strain evidence="1 2">TC3-10</strain>
    </source>
</reference>
<sequence>MDYVPPMAAIAAAAQKAPPVEASALATAHDVKPVAAPDPRSIYTLTPEAAGAVFALVESRIQMIDAARDVADRRGTQVAAAAMATAVATAPVVSPETTKTVGAANRNWSEDVRLDHSSSRSVGTDTVVTYDTPRVTAAWSLAFPEVAGRKLRAVQLPSPSLRSVLHEAEAGLDDTGNDIYLLCNSAHFETIRQAHPRTHINWINVDNDEIVVVWRKSSEAG</sequence>
<dbReference type="Proteomes" id="UP001355206">
    <property type="component" value="Unassembled WGS sequence"/>
</dbReference>
<name>A0ABU7TKF4_9HYPH</name>
<dbReference type="EMBL" id="MLCA01000001">
    <property type="protein sequence ID" value="MEE7490131.1"/>
    <property type="molecule type" value="Genomic_DNA"/>
</dbReference>
<keyword evidence="2" id="KW-1185">Reference proteome</keyword>
<evidence type="ECO:0000313" key="2">
    <source>
        <dbReference type="Proteomes" id="UP001355206"/>
    </source>
</evidence>
<proteinExistence type="predicted"/>
<evidence type="ECO:0000313" key="1">
    <source>
        <dbReference type="EMBL" id="MEE7490131.1"/>
    </source>
</evidence>
<gene>
    <name evidence="1" type="ORF">MOTC310_06410</name>
</gene>